<dbReference type="OrthoDB" id="123778at2157"/>
<feature type="transmembrane region" description="Helical" evidence="7">
    <location>
        <begin position="182"/>
        <end position="200"/>
    </location>
</feature>
<dbReference type="PANTHER" id="PTHR34184:SF4">
    <property type="entry name" value="UPF0718 PROTEIN YCGR"/>
    <property type="match status" value="1"/>
</dbReference>
<feature type="transmembrane region" description="Helical" evidence="7">
    <location>
        <begin position="122"/>
        <end position="144"/>
    </location>
</feature>
<evidence type="ECO:0000256" key="1">
    <source>
        <dbReference type="ARBA" id="ARBA00004651"/>
    </source>
</evidence>
<gene>
    <name evidence="8" type="ordered locus">Mbar_A0785</name>
</gene>
<protein>
    <recommendedName>
        <fullName evidence="9">Permease</fullName>
    </recommendedName>
</protein>
<comment type="subcellular location">
    <subcellularLocation>
        <location evidence="1">Cell membrane</location>
        <topology evidence="1">Multi-pass membrane protein</topology>
    </subcellularLocation>
</comment>
<reference evidence="8" key="1">
    <citation type="submission" date="2006-06" db="EMBL/GenBank/DDBJ databases">
        <title>Complete sequence of chromosome 1 of Methanosarcina barkeri str. fusaro.</title>
        <authorList>
            <person name="Copeland A."/>
            <person name="Lucas S."/>
            <person name="Lapidus A."/>
            <person name="Barry K."/>
            <person name="Detter J.C."/>
            <person name="Glavina T."/>
            <person name="Hammon N."/>
            <person name="Israni S."/>
            <person name="Pitluck S."/>
            <person name="Goodwin L.A."/>
            <person name="Saunders E.H."/>
            <person name="Schmutz J."/>
            <person name="Larimer F."/>
            <person name="Land M."/>
            <person name="Anderson I."/>
            <person name="Richardson P."/>
        </authorList>
    </citation>
    <scope>NUCLEOTIDE SEQUENCE</scope>
    <source>
        <strain evidence="8">Fusaro</strain>
    </source>
</reference>
<feature type="transmembrane region" description="Helical" evidence="7">
    <location>
        <begin position="278"/>
        <end position="299"/>
    </location>
</feature>
<sequence>MSDILQREFIYLWYYFNIQFNQIAKYWAFGIFLGSVISVFGKDRIHRLFVSIQNKRLGIFGVVPASLFGITSPLCMYGTIPIAASFSEKGMRDDWLAAFMMSSILLSPQLLIYSAALGRTAFVIRFVSCLTCGILAGLCVRLFFRNRNFFNFSEFAEPANRDTDPNILLRLLKNIWRNIKATGGYFLIGIALSAMFQHYVPSDSFAALFGSQRGFGVLMAATIGVPLYVCGGGTIPLLVEWLHSGMSMGSAAAFMVTGPATKITNLGAVKIVLGARQFSIYLLFTILFAITTGVIIDCFL</sequence>
<evidence type="ECO:0000313" key="8">
    <source>
        <dbReference type="EMBL" id="AAZ69762.1"/>
    </source>
</evidence>
<dbReference type="STRING" id="269797.Mbar_A0785"/>
<dbReference type="InterPro" id="IPR005524">
    <property type="entry name" value="DUF318"/>
</dbReference>
<dbReference type="PaxDb" id="269797-Mbar_A0785"/>
<evidence type="ECO:0008006" key="9">
    <source>
        <dbReference type="Google" id="ProtNLM"/>
    </source>
</evidence>
<evidence type="ECO:0000256" key="3">
    <source>
        <dbReference type="ARBA" id="ARBA00022475"/>
    </source>
</evidence>
<evidence type="ECO:0000256" key="6">
    <source>
        <dbReference type="ARBA" id="ARBA00023136"/>
    </source>
</evidence>
<dbReference type="HOGENOM" id="CLU_049002_1_0_2"/>
<feature type="transmembrane region" description="Helical" evidence="7">
    <location>
        <begin position="57"/>
        <end position="83"/>
    </location>
</feature>
<dbReference type="EMBL" id="CP000099">
    <property type="protein sequence ID" value="AAZ69762.1"/>
    <property type="molecule type" value="Genomic_DNA"/>
</dbReference>
<keyword evidence="4 7" id="KW-0812">Transmembrane</keyword>
<name>Q46ED0_METBF</name>
<keyword evidence="6 7" id="KW-0472">Membrane</keyword>
<dbReference type="InterPro" id="IPR052923">
    <property type="entry name" value="UPF0718"/>
</dbReference>
<feature type="transmembrane region" description="Helical" evidence="7">
    <location>
        <begin position="95"/>
        <end position="116"/>
    </location>
</feature>
<dbReference type="GO" id="GO:0005886">
    <property type="term" value="C:plasma membrane"/>
    <property type="evidence" value="ECO:0007669"/>
    <property type="project" value="UniProtKB-SubCell"/>
</dbReference>
<dbReference type="PANTHER" id="PTHR34184">
    <property type="entry name" value="UPF0718 PROTEIN YCGR"/>
    <property type="match status" value="1"/>
</dbReference>
<accession>Q46ED0</accession>
<organism evidence="8">
    <name type="scientific">Methanosarcina barkeri (strain Fusaro / DSM 804)</name>
    <dbReference type="NCBI Taxonomy" id="269797"/>
    <lineage>
        <taxon>Archaea</taxon>
        <taxon>Methanobacteriati</taxon>
        <taxon>Methanobacteriota</taxon>
        <taxon>Stenosarchaea group</taxon>
        <taxon>Methanomicrobia</taxon>
        <taxon>Methanosarcinales</taxon>
        <taxon>Methanosarcinaceae</taxon>
        <taxon>Methanosarcina</taxon>
    </lineage>
</organism>
<dbReference type="eggNOG" id="arCOG02712">
    <property type="taxonomic scope" value="Archaea"/>
</dbReference>
<dbReference type="Pfam" id="PF03773">
    <property type="entry name" value="ArsP_1"/>
    <property type="match status" value="1"/>
</dbReference>
<evidence type="ECO:0000256" key="2">
    <source>
        <dbReference type="ARBA" id="ARBA00006386"/>
    </source>
</evidence>
<keyword evidence="3" id="KW-1003">Cell membrane</keyword>
<feature type="transmembrane region" description="Helical" evidence="7">
    <location>
        <begin position="12"/>
        <end position="37"/>
    </location>
</feature>
<proteinExistence type="inferred from homology"/>
<evidence type="ECO:0000256" key="7">
    <source>
        <dbReference type="SAM" id="Phobius"/>
    </source>
</evidence>
<comment type="similarity">
    <text evidence="2">Belongs to the UPF0718 family.</text>
</comment>
<dbReference type="AlphaFoldDB" id="Q46ED0"/>
<feature type="transmembrane region" description="Helical" evidence="7">
    <location>
        <begin position="251"/>
        <end position="272"/>
    </location>
</feature>
<keyword evidence="5 7" id="KW-1133">Transmembrane helix</keyword>
<dbReference type="KEGG" id="mba:Mbar_A0785"/>
<evidence type="ECO:0000256" key="4">
    <source>
        <dbReference type="ARBA" id="ARBA00022692"/>
    </source>
</evidence>
<feature type="transmembrane region" description="Helical" evidence="7">
    <location>
        <begin position="215"/>
        <end position="239"/>
    </location>
</feature>
<evidence type="ECO:0000256" key="5">
    <source>
        <dbReference type="ARBA" id="ARBA00022989"/>
    </source>
</evidence>